<evidence type="ECO:0000313" key="2">
    <source>
        <dbReference type="EMBL" id="VAW19965.1"/>
    </source>
</evidence>
<evidence type="ECO:0000259" key="1">
    <source>
        <dbReference type="PROSITE" id="PS51707"/>
    </source>
</evidence>
<reference evidence="2" key="1">
    <citation type="submission" date="2018-06" db="EMBL/GenBank/DDBJ databases">
        <authorList>
            <person name="Zhirakovskaya E."/>
        </authorList>
    </citation>
    <scope>NUCLEOTIDE SEQUENCE</scope>
</reference>
<dbReference type="CDD" id="cd07891">
    <property type="entry name" value="CYTH-like_CthTTM-like_1"/>
    <property type="match status" value="1"/>
</dbReference>
<dbReference type="PANTHER" id="PTHR40114">
    <property type="entry name" value="SLR0698 PROTEIN"/>
    <property type="match status" value="1"/>
</dbReference>
<proteinExistence type="predicted"/>
<dbReference type="Gene3D" id="2.40.320.10">
    <property type="entry name" value="Hypothetical Protein Pfu-838710-001"/>
    <property type="match status" value="1"/>
</dbReference>
<dbReference type="PIRSF" id="PIRSF016487">
    <property type="entry name" value="CYTH_UCP016487"/>
    <property type="match status" value="1"/>
</dbReference>
<dbReference type="SUPFAM" id="SSF55154">
    <property type="entry name" value="CYTH-like phosphatases"/>
    <property type="match status" value="1"/>
</dbReference>
<dbReference type="PROSITE" id="PS51707">
    <property type="entry name" value="CYTH"/>
    <property type="match status" value="1"/>
</dbReference>
<dbReference type="SMART" id="SM01118">
    <property type="entry name" value="CYTH"/>
    <property type="match status" value="1"/>
</dbReference>
<accession>A0A3B0TMS1</accession>
<dbReference type="InterPro" id="IPR023577">
    <property type="entry name" value="CYTH_domain"/>
</dbReference>
<sequence>MAVEIERKFLVRGNFKNLAIRKYSIAQGFLSTVPERTVRIRIRESKGFITVKGISDKKGISRFEWEKEISKIEAENLLALCEKVIIEKVRYIVPSNNNLFFEVDEFLGENKGLIIAEIELPNENTFFKKPNWLGDEVTGQVKYYNAMLAKKPFNKW</sequence>
<dbReference type="InterPro" id="IPR033469">
    <property type="entry name" value="CYTH-like_dom_sf"/>
</dbReference>
<feature type="domain" description="CYTH" evidence="1">
    <location>
        <begin position="2"/>
        <end position="150"/>
    </location>
</feature>
<gene>
    <name evidence="2" type="ORF">MNBD_BACTEROID04-359</name>
</gene>
<dbReference type="AlphaFoldDB" id="A0A3B0TMS1"/>
<dbReference type="InterPro" id="IPR012042">
    <property type="entry name" value="NeuTTM/CthTTM-like"/>
</dbReference>
<organism evidence="2">
    <name type="scientific">hydrothermal vent metagenome</name>
    <dbReference type="NCBI Taxonomy" id="652676"/>
    <lineage>
        <taxon>unclassified sequences</taxon>
        <taxon>metagenomes</taxon>
        <taxon>ecological metagenomes</taxon>
    </lineage>
</organism>
<dbReference type="Pfam" id="PF01928">
    <property type="entry name" value="CYTH"/>
    <property type="match status" value="1"/>
</dbReference>
<dbReference type="PANTHER" id="PTHR40114:SF1">
    <property type="entry name" value="SLR0698 PROTEIN"/>
    <property type="match status" value="1"/>
</dbReference>
<name>A0A3B0TMS1_9ZZZZ</name>
<dbReference type="EMBL" id="UOER01000058">
    <property type="protein sequence ID" value="VAW19965.1"/>
    <property type="molecule type" value="Genomic_DNA"/>
</dbReference>
<protein>
    <recommendedName>
        <fullName evidence="1">CYTH domain-containing protein</fullName>
    </recommendedName>
</protein>